<keyword evidence="3" id="KW-1185">Reference proteome</keyword>
<accession>A0ABQ2YTY2</accession>
<dbReference type="RefSeq" id="WP_189468698.1">
    <property type="nucleotide sequence ID" value="NZ_BMXS01000008.1"/>
</dbReference>
<dbReference type="EMBL" id="BMXS01000008">
    <property type="protein sequence ID" value="GGX92340.1"/>
    <property type="molecule type" value="Genomic_DNA"/>
</dbReference>
<organism evidence="2 3">
    <name type="scientific">Litchfieldella qijiaojingensis</name>
    <dbReference type="NCBI Taxonomy" id="980347"/>
    <lineage>
        <taxon>Bacteria</taxon>
        <taxon>Pseudomonadati</taxon>
        <taxon>Pseudomonadota</taxon>
        <taxon>Gammaproteobacteria</taxon>
        <taxon>Oceanospirillales</taxon>
        <taxon>Halomonadaceae</taxon>
        <taxon>Litchfieldella</taxon>
    </lineage>
</organism>
<protein>
    <recommendedName>
        <fullName evidence="4">J domain-containing protein</fullName>
    </recommendedName>
</protein>
<evidence type="ECO:0000313" key="3">
    <source>
        <dbReference type="Proteomes" id="UP000653056"/>
    </source>
</evidence>
<evidence type="ECO:0008006" key="4">
    <source>
        <dbReference type="Google" id="ProtNLM"/>
    </source>
</evidence>
<keyword evidence="1" id="KW-0812">Transmembrane</keyword>
<evidence type="ECO:0000256" key="1">
    <source>
        <dbReference type="SAM" id="Phobius"/>
    </source>
</evidence>
<reference evidence="3" key="1">
    <citation type="journal article" date="2019" name="Int. J. Syst. Evol. Microbiol.">
        <title>The Global Catalogue of Microorganisms (GCM) 10K type strain sequencing project: providing services to taxonomists for standard genome sequencing and annotation.</title>
        <authorList>
            <consortium name="The Broad Institute Genomics Platform"/>
            <consortium name="The Broad Institute Genome Sequencing Center for Infectious Disease"/>
            <person name="Wu L."/>
            <person name="Ma J."/>
        </authorList>
    </citation>
    <scope>NUCLEOTIDE SEQUENCE [LARGE SCALE GENOMIC DNA]</scope>
    <source>
        <strain evidence="3">KCTC 22228</strain>
    </source>
</reference>
<name>A0ABQ2YTY2_9GAMM</name>
<keyword evidence="1" id="KW-0472">Membrane</keyword>
<keyword evidence="1" id="KW-1133">Transmembrane helix</keyword>
<comment type="caution">
    <text evidence="2">The sequence shown here is derived from an EMBL/GenBank/DDBJ whole genome shotgun (WGS) entry which is preliminary data.</text>
</comment>
<dbReference type="Proteomes" id="UP000653056">
    <property type="component" value="Unassembled WGS sequence"/>
</dbReference>
<gene>
    <name evidence="2" type="ORF">GCM10007160_19940</name>
</gene>
<sequence length="137" mass="15457">MRDLYKRLGITPQASDSDITAAIEACEHTALKADASTVLSVKSRREEYDALHATLRDIGLLRARLGLTHGRYWQDSVANDFSLPPDNTCSRHDELIGRVTHAVTLHNRWQRWRGPWSMVGLLALGITLGVALCHWWL</sequence>
<proteinExistence type="predicted"/>
<evidence type="ECO:0000313" key="2">
    <source>
        <dbReference type="EMBL" id="GGX92340.1"/>
    </source>
</evidence>
<feature type="transmembrane region" description="Helical" evidence="1">
    <location>
        <begin position="116"/>
        <end position="136"/>
    </location>
</feature>